<gene>
    <name evidence="1" type="ORF">GCM10010201_34090</name>
</gene>
<accession>A0ABN3NS41</accession>
<comment type="caution">
    <text evidence="1">The sequence shown here is derived from an EMBL/GenBank/DDBJ whole genome shotgun (WGS) entry which is preliminary data.</text>
</comment>
<keyword evidence="2" id="KW-1185">Reference proteome</keyword>
<evidence type="ECO:0000313" key="2">
    <source>
        <dbReference type="Proteomes" id="UP001499978"/>
    </source>
</evidence>
<name>A0ABN3NS41_9ACTN</name>
<protein>
    <submittedName>
        <fullName evidence="1">Uncharacterized protein</fullName>
    </submittedName>
</protein>
<organism evidence="1 2">
    <name type="scientific">Pilimelia columellifera subsp. columellifera</name>
    <dbReference type="NCBI Taxonomy" id="706583"/>
    <lineage>
        <taxon>Bacteria</taxon>
        <taxon>Bacillati</taxon>
        <taxon>Actinomycetota</taxon>
        <taxon>Actinomycetes</taxon>
        <taxon>Micromonosporales</taxon>
        <taxon>Micromonosporaceae</taxon>
        <taxon>Pilimelia</taxon>
    </lineage>
</organism>
<dbReference type="Proteomes" id="UP001499978">
    <property type="component" value="Unassembled WGS sequence"/>
</dbReference>
<dbReference type="EMBL" id="BAAARY010000028">
    <property type="protein sequence ID" value="GAA2531764.1"/>
    <property type="molecule type" value="Genomic_DNA"/>
</dbReference>
<dbReference type="RefSeq" id="WP_344174322.1">
    <property type="nucleotide sequence ID" value="NZ_BAAARY010000028.1"/>
</dbReference>
<evidence type="ECO:0000313" key="1">
    <source>
        <dbReference type="EMBL" id="GAA2531764.1"/>
    </source>
</evidence>
<proteinExistence type="predicted"/>
<reference evidence="1 2" key="1">
    <citation type="journal article" date="2019" name="Int. J. Syst. Evol. Microbiol.">
        <title>The Global Catalogue of Microorganisms (GCM) 10K type strain sequencing project: providing services to taxonomists for standard genome sequencing and annotation.</title>
        <authorList>
            <consortium name="The Broad Institute Genomics Platform"/>
            <consortium name="The Broad Institute Genome Sequencing Center for Infectious Disease"/>
            <person name="Wu L."/>
            <person name="Ma J."/>
        </authorList>
    </citation>
    <scope>NUCLEOTIDE SEQUENCE [LARGE SCALE GENOMIC DNA]</scope>
    <source>
        <strain evidence="1 2">JCM 3367</strain>
    </source>
</reference>
<sequence length="226" mass="24299">MSDEQDQAQPQQRVYERPLIVLCQWCGEALLTPGRGPAPRYCSRPKSCRQRAYELRTAQARADADAAAGRLREEPVRQVIERVVQPKHPTMAGAWVAALEALTKQLRTGPLRHQPHHHGHIAAALAAAAAAIPAQHRPAPASVAPRPPVEGSAVWQALAKSPGGSTSVTLERLADAARTSIDTAAAVLVSLAAAGELRIHRGDKPIVDVTTLAPHARFTVTVIRRR</sequence>